<keyword evidence="1" id="KW-0378">Hydrolase</keyword>
<gene>
    <name evidence="3" type="ORF">ACFQV2_06595</name>
</gene>
<dbReference type="Proteomes" id="UP001596512">
    <property type="component" value="Unassembled WGS sequence"/>
</dbReference>
<dbReference type="InterPro" id="IPR042003">
    <property type="entry name" value="Sortase_E"/>
</dbReference>
<sequence length="213" mass="23646">MGHAARPRADAEVRVRRRRGHRQALHPRLRPGLPLHHRRRHFRAEPRGRTRSLQEIRAPGQPGNFAVAGHRVGKGAPFNDLDLLNPCDAVVIETQSDWFVYRMLPTADQPVDAADPRCEGVEAQTGEYEKAVGRRIVTPDMGEVVLPVPGNEGAEVPENKLKSMLTLTTCHPKFSNAQRMIIHAVLVRSQPKGTIPPRCPPSCRSPDAAGWRA</sequence>
<accession>A0ABW2TJC7</accession>
<keyword evidence="4" id="KW-1185">Reference proteome</keyword>
<evidence type="ECO:0000313" key="3">
    <source>
        <dbReference type="EMBL" id="MFC7613328.1"/>
    </source>
</evidence>
<dbReference type="InterPro" id="IPR023365">
    <property type="entry name" value="Sortase_dom-sf"/>
</dbReference>
<dbReference type="EMBL" id="JBHTEY010000004">
    <property type="protein sequence ID" value="MFC7613328.1"/>
    <property type="molecule type" value="Genomic_DNA"/>
</dbReference>
<feature type="compositionally biased region" description="Basic residues" evidence="2">
    <location>
        <begin position="15"/>
        <end position="29"/>
    </location>
</feature>
<feature type="region of interest" description="Disordered" evidence="2">
    <location>
        <begin position="193"/>
        <end position="213"/>
    </location>
</feature>
<dbReference type="CDD" id="cd05830">
    <property type="entry name" value="Sortase_E"/>
    <property type="match status" value="1"/>
</dbReference>
<name>A0ABW2TJC7_9PSEU</name>
<evidence type="ECO:0000256" key="2">
    <source>
        <dbReference type="SAM" id="MobiDB-lite"/>
    </source>
</evidence>
<organism evidence="3 4">
    <name type="scientific">Actinokineospora soli</name>
    <dbReference type="NCBI Taxonomy" id="1048753"/>
    <lineage>
        <taxon>Bacteria</taxon>
        <taxon>Bacillati</taxon>
        <taxon>Actinomycetota</taxon>
        <taxon>Actinomycetes</taxon>
        <taxon>Pseudonocardiales</taxon>
        <taxon>Pseudonocardiaceae</taxon>
        <taxon>Actinokineospora</taxon>
    </lineage>
</organism>
<dbReference type="Pfam" id="PF04203">
    <property type="entry name" value="Sortase"/>
    <property type="match status" value="1"/>
</dbReference>
<evidence type="ECO:0000256" key="1">
    <source>
        <dbReference type="ARBA" id="ARBA00022801"/>
    </source>
</evidence>
<reference evidence="4" key="1">
    <citation type="journal article" date="2019" name="Int. J. Syst. Evol. Microbiol.">
        <title>The Global Catalogue of Microorganisms (GCM) 10K type strain sequencing project: providing services to taxonomists for standard genome sequencing and annotation.</title>
        <authorList>
            <consortium name="The Broad Institute Genomics Platform"/>
            <consortium name="The Broad Institute Genome Sequencing Center for Infectious Disease"/>
            <person name="Wu L."/>
            <person name="Ma J."/>
        </authorList>
    </citation>
    <scope>NUCLEOTIDE SEQUENCE [LARGE SCALE GENOMIC DNA]</scope>
    <source>
        <strain evidence="4">JCM 17695</strain>
    </source>
</reference>
<dbReference type="InterPro" id="IPR005754">
    <property type="entry name" value="Sortase"/>
</dbReference>
<feature type="region of interest" description="Disordered" evidence="2">
    <location>
        <begin position="1"/>
        <end position="29"/>
    </location>
</feature>
<protein>
    <submittedName>
        <fullName evidence="3">Sortase domain-bontaining protein</fullName>
    </submittedName>
</protein>
<proteinExistence type="predicted"/>
<comment type="caution">
    <text evidence="3">The sequence shown here is derived from an EMBL/GenBank/DDBJ whole genome shotgun (WGS) entry which is preliminary data.</text>
</comment>
<evidence type="ECO:0000313" key="4">
    <source>
        <dbReference type="Proteomes" id="UP001596512"/>
    </source>
</evidence>
<dbReference type="Gene3D" id="2.40.260.10">
    <property type="entry name" value="Sortase"/>
    <property type="match status" value="1"/>
</dbReference>
<dbReference type="SUPFAM" id="SSF63817">
    <property type="entry name" value="Sortase"/>
    <property type="match status" value="1"/>
</dbReference>